<dbReference type="PANTHER" id="PTHR23342">
    <property type="entry name" value="N-ACETYLGLUTAMATE SYNTHASE"/>
    <property type="match status" value="1"/>
</dbReference>
<dbReference type="GO" id="GO:0042450">
    <property type="term" value="P:L-arginine biosynthetic process via ornithine"/>
    <property type="evidence" value="ECO:0007669"/>
    <property type="project" value="UniProtKB-UniRule"/>
</dbReference>
<dbReference type="Proteomes" id="UP000239532">
    <property type="component" value="Unassembled WGS sequence"/>
</dbReference>
<dbReference type="InterPro" id="IPR004662">
    <property type="entry name" value="AcgluKinase_fam"/>
</dbReference>
<comment type="pathway">
    <text evidence="1 9">Amino-acid biosynthesis; L-arginine biosynthesis; N(2)-acetyl-L-ornithine from L-glutamate: step 2/4.</text>
</comment>
<keyword evidence="9" id="KW-0963">Cytoplasm</keyword>
<dbReference type="HAMAP" id="MF_00082">
    <property type="entry name" value="ArgB"/>
    <property type="match status" value="1"/>
</dbReference>
<feature type="binding site" evidence="9">
    <location>
        <position position="62"/>
    </location>
    <ligand>
        <name>substrate</name>
    </ligand>
</feature>
<dbReference type="PANTHER" id="PTHR23342:SF0">
    <property type="entry name" value="N-ACETYLGLUTAMATE SYNTHASE, MITOCHONDRIAL"/>
    <property type="match status" value="1"/>
</dbReference>
<dbReference type="InterPro" id="IPR036393">
    <property type="entry name" value="AceGlu_kinase-like_sf"/>
</dbReference>
<gene>
    <name evidence="9" type="primary">argB</name>
    <name evidence="11" type="ORF">BST86_04740</name>
</gene>
<evidence type="ECO:0000256" key="4">
    <source>
        <dbReference type="ARBA" id="ARBA00022679"/>
    </source>
</evidence>
<feature type="site" description="Transition state stabilizer" evidence="9">
    <location>
        <position position="8"/>
    </location>
</feature>
<dbReference type="SUPFAM" id="SSF53633">
    <property type="entry name" value="Carbamate kinase-like"/>
    <property type="match status" value="1"/>
</dbReference>
<dbReference type="Gene3D" id="3.40.1160.10">
    <property type="entry name" value="Acetylglutamate kinase-like"/>
    <property type="match status" value="1"/>
</dbReference>
<evidence type="ECO:0000256" key="8">
    <source>
        <dbReference type="ARBA" id="ARBA00048141"/>
    </source>
</evidence>
<keyword evidence="12" id="KW-1185">Reference proteome</keyword>
<dbReference type="CDD" id="cd04238">
    <property type="entry name" value="AAK_NAGK-like"/>
    <property type="match status" value="1"/>
</dbReference>
<evidence type="ECO:0000256" key="6">
    <source>
        <dbReference type="ARBA" id="ARBA00022777"/>
    </source>
</evidence>
<name>A0A2S9WSJ2_9FLAO</name>
<feature type="domain" description="Aspartate/glutamate/uridylate kinase" evidence="10">
    <location>
        <begin position="4"/>
        <end position="240"/>
    </location>
</feature>
<dbReference type="InterPro" id="IPR037528">
    <property type="entry name" value="ArgB"/>
</dbReference>
<evidence type="ECO:0000313" key="12">
    <source>
        <dbReference type="Proteomes" id="UP000239532"/>
    </source>
</evidence>
<keyword evidence="6 9" id="KW-0418">Kinase</keyword>
<dbReference type="EMBL" id="MQUC01000003">
    <property type="protein sequence ID" value="PRP66447.1"/>
    <property type="molecule type" value="Genomic_DNA"/>
</dbReference>
<dbReference type="InterPro" id="IPR001048">
    <property type="entry name" value="Asp/Glu/Uridylate_kinase"/>
</dbReference>
<comment type="subcellular location">
    <subcellularLocation>
        <location evidence="9">Cytoplasm</location>
    </subcellularLocation>
</comment>
<organism evidence="11 12">
    <name type="scientific">Nonlabens agnitus</name>
    <dbReference type="NCBI Taxonomy" id="870484"/>
    <lineage>
        <taxon>Bacteria</taxon>
        <taxon>Pseudomonadati</taxon>
        <taxon>Bacteroidota</taxon>
        <taxon>Flavobacteriia</taxon>
        <taxon>Flavobacteriales</taxon>
        <taxon>Flavobacteriaceae</taxon>
        <taxon>Nonlabens</taxon>
    </lineage>
</organism>
<dbReference type="EC" id="2.7.2.8" evidence="9"/>
<dbReference type="AlphaFoldDB" id="A0A2S9WSJ2"/>
<feature type="site" description="Transition state stabilizer" evidence="9">
    <location>
        <position position="223"/>
    </location>
</feature>
<sequence>MNTLKVIKIGGKLIDDPTAIGSFLEDFAAIKEPKILIHGGGNLASSMARDLDVPVQQIDGRRITDDATLDIITMAYAGKINKNLVARLQGLGCNALGLTGADGNSIVSKIRDKKPIDFGHVGDPKSVNVDFIQLLLDHGITPVFCAITHDGAGQLLNTNADTVAADVCSAFAKAYTTQLYYCFEKQGVLRDINDPSSLIQDIDQKEYEHLKLEKVIADGMLPKMQNSFRALQNGVSSVHIGLASMITSTDNNHTTLIL</sequence>
<evidence type="ECO:0000313" key="11">
    <source>
        <dbReference type="EMBL" id="PRP66447.1"/>
    </source>
</evidence>
<dbReference type="GO" id="GO:0005524">
    <property type="term" value="F:ATP binding"/>
    <property type="evidence" value="ECO:0007669"/>
    <property type="project" value="UniProtKB-UniRule"/>
</dbReference>
<dbReference type="PIRSF" id="PIRSF000728">
    <property type="entry name" value="NAGK"/>
    <property type="match status" value="1"/>
</dbReference>
<dbReference type="NCBIfam" id="TIGR00761">
    <property type="entry name" value="argB"/>
    <property type="match status" value="1"/>
</dbReference>
<keyword evidence="5 9" id="KW-0547">Nucleotide-binding</keyword>
<feature type="binding site" evidence="9">
    <location>
        <begin position="40"/>
        <end position="41"/>
    </location>
    <ligand>
        <name>substrate</name>
    </ligand>
</feature>
<comment type="catalytic activity">
    <reaction evidence="8 9">
        <text>N-acetyl-L-glutamate + ATP = N-acetyl-L-glutamyl 5-phosphate + ADP</text>
        <dbReference type="Rhea" id="RHEA:14629"/>
        <dbReference type="ChEBI" id="CHEBI:30616"/>
        <dbReference type="ChEBI" id="CHEBI:44337"/>
        <dbReference type="ChEBI" id="CHEBI:57936"/>
        <dbReference type="ChEBI" id="CHEBI:456216"/>
        <dbReference type="EC" id="2.7.2.8"/>
    </reaction>
</comment>
<evidence type="ECO:0000256" key="3">
    <source>
        <dbReference type="ARBA" id="ARBA00022605"/>
    </source>
</evidence>
<comment type="function">
    <text evidence="9">Catalyzes the ATP-dependent phosphorylation of N-acetyl-L-glutamate.</text>
</comment>
<feature type="binding site" evidence="9">
    <location>
        <position position="157"/>
    </location>
    <ligand>
        <name>substrate</name>
    </ligand>
</feature>
<keyword evidence="2 9" id="KW-0055">Arginine biosynthesis</keyword>
<accession>A0A2S9WSJ2</accession>
<dbReference type="OrthoDB" id="9803155at2"/>
<dbReference type="GO" id="GO:0005737">
    <property type="term" value="C:cytoplasm"/>
    <property type="evidence" value="ECO:0007669"/>
    <property type="project" value="UniProtKB-SubCell"/>
</dbReference>
<comment type="similarity">
    <text evidence="9">Belongs to the acetylglutamate kinase family. ArgB subfamily.</text>
</comment>
<keyword evidence="4 9" id="KW-0808">Transferase</keyword>
<reference evidence="11 12" key="1">
    <citation type="submission" date="2016-11" db="EMBL/GenBank/DDBJ databases">
        <title>Trade-off between light-utilization and light-protection in marine flavobacteria.</title>
        <authorList>
            <person name="Kumagai Y."/>
        </authorList>
    </citation>
    <scope>NUCLEOTIDE SEQUENCE [LARGE SCALE GENOMIC DNA]</scope>
    <source>
        <strain evidence="11 12">JCM 17109</strain>
    </source>
</reference>
<evidence type="ECO:0000256" key="2">
    <source>
        <dbReference type="ARBA" id="ARBA00022571"/>
    </source>
</evidence>
<proteinExistence type="inferred from homology"/>
<evidence type="ECO:0000256" key="9">
    <source>
        <dbReference type="HAMAP-Rule" id="MF_00082"/>
    </source>
</evidence>
<dbReference type="Pfam" id="PF00696">
    <property type="entry name" value="AA_kinase"/>
    <property type="match status" value="1"/>
</dbReference>
<evidence type="ECO:0000256" key="7">
    <source>
        <dbReference type="ARBA" id="ARBA00022840"/>
    </source>
</evidence>
<evidence type="ECO:0000256" key="5">
    <source>
        <dbReference type="ARBA" id="ARBA00022741"/>
    </source>
</evidence>
<dbReference type="UniPathway" id="UPA00068">
    <property type="reaction ID" value="UER00107"/>
</dbReference>
<dbReference type="RefSeq" id="WP_105982280.1">
    <property type="nucleotide sequence ID" value="NZ_MQUC01000003.1"/>
</dbReference>
<evidence type="ECO:0000256" key="1">
    <source>
        <dbReference type="ARBA" id="ARBA00004828"/>
    </source>
</evidence>
<keyword evidence="7 9" id="KW-0067">ATP-binding</keyword>
<evidence type="ECO:0000259" key="10">
    <source>
        <dbReference type="Pfam" id="PF00696"/>
    </source>
</evidence>
<dbReference type="GO" id="GO:0003991">
    <property type="term" value="F:acetylglutamate kinase activity"/>
    <property type="evidence" value="ECO:0007669"/>
    <property type="project" value="UniProtKB-UniRule"/>
</dbReference>
<keyword evidence="3 9" id="KW-0028">Amino-acid biosynthesis</keyword>
<protein>
    <recommendedName>
        <fullName evidence="9">Acetylglutamate kinase</fullName>
        <ecNumber evidence="9">2.7.2.8</ecNumber>
    </recommendedName>
    <alternativeName>
        <fullName evidence="9">N-acetyl-L-glutamate 5-phosphotransferase</fullName>
    </alternativeName>
    <alternativeName>
        <fullName evidence="9">NAG kinase</fullName>
        <shortName evidence="9">NAGK</shortName>
    </alternativeName>
</protein>
<comment type="caution">
    <text evidence="11">The sequence shown here is derived from an EMBL/GenBank/DDBJ whole genome shotgun (WGS) entry which is preliminary data.</text>
</comment>